<dbReference type="Proteomes" id="UP000014207">
    <property type="component" value="Unassembled WGS sequence"/>
</dbReference>
<dbReference type="EMBL" id="ASSM01000009">
    <property type="protein sequence ID" value="EOS00806.1"/>
    <property type="molecule type" value="Genomic_DNA"/>
</dbReference>
<protein>
    <submittedName>
        <fullName evidence="1">Uncharacterized protein</fullName>
    </submittedName>
</protein>
<dbReference type="AlphaFoldDB" id="R9HAH9"/>
<evidence type="ECO:0000313" key="2">
    <source>
        <dbReference type="Proteomes" id="UP000014207"/>
    </source>
</evidence>
<gene>
    <name evidence="1" type="ORF">C799_02657</name>
</gene>
<reference evidence="1 2" key="1">
    <citation type="submission" date="2013-04" db="EMBL/GenBank/DDBJ databases">
        <title>The Genome Sequence of Bacteroides thetaiotaomicron dnLKV9.</title>
        <authorList>
            <consortium name="The Broad Institute Genomics Platform"/>
            <consortium name="The Broad Institute Genome Sequencing Center for Infectious Disease"/>
            <person name="Earl A."/>
            <person name="Xavier R."/>
            <person name="Kuhn K."/>
            <person name="Stappenbeck T."/>
            <person name="Walker B."/>
            <person name="Young S."/>
            <person name="Zeng Q."/>
            <person name="Gargeya S."/>
            <person name="Fitzgerald M."/>
            <person name="Haas B."/>
            <person name="Abouelleil A."/>
            <person name="Allen A.W."/>
            <person name="Alvarado L."/>
            <person name="Arachchi H.M."/>
            <person name="Berlin A.M."/>
            <person name="Chapman S.B."/>
            <person name="Gainer-Dewar J."/>
            <person name="Goldberg J."/>
            <person name="Griggs A."/>
            <person name="Gujja S."/>
            <person name="Hansen M."/>
            <person name="Howarth C."/>
            <person name="Imamovic A."/>
            <person name="Ireland A."/>
            <person name="Larimer J."/>
            <person name="McCowan C."/>
            <person name="Murphy C."/>
            <person name="Pearson M."/>
            <person name="Poon T.W."/>
            <person name="Priest M."/>
            <person name="Roberts A."/>
            <person name="Saif S."/>
            <person name="Shea T."/>
            <person name="Sisk P."/>
            <person name="Sykes S."/>
            <person name="Wortman J."/>
            <person name="Nusbaum C."/>
            <person name="Birren B."/>
        </authorList>
    </citation>
    <scope>NUCLEOTIDE SEQUENCE [LARGE SCALE GENOMIC DNA]</scope>
    <source>
        <strain evidence="2">dnLKV9</strain>
    </source>
</reference>
<name>R9HAH9_BACT4</name>
<accession>R9HAH9</accession>
<evidence type="ECO:0000313" key="1">
    <source>
        <dbReference type="EMBL" id="EOS00806.1"/>
    </source>
</evidence>
<proteinExistence type="predicted"/>
<comment type="caution">
    <text evidence="1">The sequence shown here is derived from an EMBL/GenBank/DDBJ whole genome shotgun (WGS) entry which is preliminary data.</text>
</comment>
<sequence length="31" mass="3630">MRRNISHGGTIYLYYIEEAINVYGQSARLLQ</sequence>
<organism evidence="1 2">
    <name type="scientific">Bacteroides thetaiotaomicron dnLKV9</name>
    <dbReference type="NCBI Taxonomy" id="1235785"/>
    <lineage>
        <taxon>Bacteria</taxon>
        <taxon>Pseudomonadati</taxon>
        <taxon>Bacteroidota</taxon>
        <taxon>Bacteroidia</taxon>
        <taxon>Bacteroidales</taxon>
        <taxon>Bacteroidaceae</taxon>
        <taxon>Bacteroides</taxon>
    </lineage>
</organism>
<dbReference type="HOGENOM" id="CLU_3395216_0_0_10"/>